<evidence type="ECO:0000256" key="3">
    <source>
        <dbReference type="ARBA" id="ARBA00022448"/>
    </source>
</evidence>
<dbReference type="Pfam" id="PF00860">
    <property type="entry name" value="Xan_ur_permease"/>
    <property type="match status" value="1"/>
</dbReference>
<name>A0ABY9JXG9_9BACI</name>
<evidence type="ECO:0000313" key="8">
    <source>
        <dbReference type="EMBL" id="WLR43023.1"/>
    </source>
</evidence>
<feature type="transmembrane region" description="Helical" evidence="7">
    <location>
        <begin position="395"/>
        <end position="414"/>
    </location>
</feature>
<dbReference type="NCBIfam" id="NF037981">
    <property type="entry name" value="NCS2_1"/>
    <property type="match status" value="1"/>
</dbReference>
<evidence type="ECO:0000256" key="4">
    <source>
        <dbReference type="ARBA" id="ARBA00022692"/>
    </source>
</evidence>
<protein>
    <submittedName>
        <fullName evidence="8">Purine/pyrimidine permease</fullName>
    </submittedName>
</protein>
<evidence type="ECO:0000256" key="1">
    <source>
        <dbReference type="ARBA" id="ARBA00004141"/>
    </source>
</evidence>
<feature type="transmembrane region" description="Helical" evidence="7">
    <location>
        <begin position="183"/>
        <end position="203"/>
    </location>
</feature>
<keyword evidence="9" id="KW-1185">Reference proteome</keyword>
<comment type="similarity">
    <text evidence="2">Belongs to the nucleobase:cation symporter-2 (NCS2) (TC 2.A.40) family.</text>
</comment>
<feature type="transmembrane region" description="Helical" evidence="7">
    <location>
        <begin position="233"/>
        <end position="255"/>
    </location>
</feature>
<feature type="transmembrane region" description="Helical" evidence="7">
    <location>
        <begin position="338"/>
        <end position="355"/>
    </location>
</feature>
<keyword evidence="5 7" id="KW-1133">Transmembrane helix</keyword>
<feature type="transmembrane region" description="Helical" evidence="7">
    <location>
        <begin position="69"/>
        <end position="86"/>
    </location>
</feature>
<dbReference type="RefSeq" id="WP_306019851.1">
    <property type="nucleotide sequence ID" value="NZ_CP129013.1"/>
</dbReference>
<evidence type="ECO:0000256" key="7">
    <source>
        <dbReference type="SAM" id="Phobius"/>
    </source>
</evidence>
<organism evidence="8 9">
    <name type="scientific">Bacillus carboniphilus</name>
    <dbReference type="NCBI Taxonomy" id="86663"/>
    <lineage>
        <taxon>Bacteria</taxon>
        <taxon>Bacillati</taxon>
        <taxon>Bacillota</taxon>
        <taxon>Bacilli</taxon>
        <taxon>Bacillales</taxon>
        <taxon>Bacillaceae</taxon>
        <taxon>Bacillus</taxon>
    </lineage>
</organism>
<sequence length="423" mass="46148">MRTILSAIQWAIFMIVGTIVAPIAIADSFDLNSMETAGLLQRTIFVLGLASLLQVLFGHKLPINEGPAGLWWGIFIIYASIGPSLYGSTNETFQALGMGMLSSGLIFIILSLFRLINKLAYFFTPLVTGVYLLLLVFQLSGSFLKGMLGIGYKGTQHVNMIVAILCLTIVVISMLIFRLGNDFFRQYSILFSLLFGWMIFIVFGQSKHVSVPNDLFSFPTLFAFGQPKWDTGIFITSFLITILLLTNLIASIQLVQQVTDRSQNEGRYKQSGFVAGINHIIAGVFSAIGSVPISGAAGFIKTTNIKNRLPFIIGSIIVLLTSFSPILMTVFASLPAPVGYAAIFVIFSSMISLAFDQFAKIEEEKRSHFIIGISLFIGVGLMFTPATAFEKTSPIMTSLLSNGLVLGTLIAIVLECTIKKIIP</sequence>
<reference evidence="8 9" key="1">
    <citation type="submission" date="2023-06" db="EMBL/GenBank/DDBJ databases">
        <title>Five Gram-positive bacteria isolated from mangrove sediments in Shenzhen, Guangdong, China.</title>
        <authorList>
            <person name="Yu S."/>
            <person name="Zheng W."/>
            <person name="Huang Y."/>
        </authorList>
    </citation>
    <scope>NUCLEOTIDE SEQUENCE [LARGE SCALE GENOMIC DNA]</scope>
    <source>
        <strain evidence="8 9">SaN35-3</strain>
    </source>
</reference>
<proteinExistence type="inferred from homology"/>
<dbReference type="PANTHER" id="PTHR42810">
    <property type="entry name" value="PURINE PERMEASE C1399.01C-RELATED"/>
    <property type="match status" value="1"/>
</dbReference>
<feature type="transmembrane region" description="Helical" evidence="7">
    <location>
        <begin position="367"/>
        <end position="389"/>
    </location>
</feature>
<dbReference type="EMBL" id="CP129013">
    <property type="protein sequence ID" value="WLR43023.1"/>
    <property type="molecule type" value="Genomic_DNA"/>
</dbReference>
<dbReference type="PANTHER" id="PTHR42810:SF1">
    <property type="entry name" value="PURINE PERMEASE YWDJ-RELATED"/>
    <property type="match status" value="1"/>
</dbReference>
<keyword evidence="4 7" id="KW-0812">Transmembrane</keyword>
<feature type="transmembrane region" description="Helical" evidence="7">
    <location>
        <begin position="119"/>
        <end position="137"/>
    </location>
</feature>
<dbReference type="InterPro" id="IPR006043">
    <property type="entry name" value="NCS2"/>
</dbReference>
<feature type="transmembrane region" description="Helical" evidence="7">
    <location>
        <begin position="39"/>
        <end position="57"/>
    </location>
</feature>
<accession>A0ABY9JXG9</accession>
<comment type="subcellular location">
    <subcellularLocation>
        <location evidence="1">Membrane</location>
        <topology evidence="1">Multi-pass membrane protein</topology>
    </subcellularLocation>
</comment>
<keyword evidence="3" id="KW-0813">Transport</keyword>
<feature type="transmembrane region" description="Helical" evidence="7">
    <location>
        <begin position="158"/>
        <end position="177"/>
    </location>
</feature>
<feature type="transmembrane region" description="Helical" evidence="7">
    <location>
        <begin position="93"/>
        <end position="113"/>
    </location>
</feature>
<keyword evidence="6 7" id="KW-0472">Membrane</keyword>
<evidence type="ECO:0000256" key="5">
    <source>
        <dbReference type="ARBA" id="ARBA00022989"/>
    </source>
</evidence>
<dbReference type="Proteomes" id="UP001197974">
    <property type="component" value="Chromosome"/>
</dbReference>
<gene>
    <name evidence="8" type="ORF">LC087_02040</name>
</gene>
<evidence type="ECO:0000256" key="6">
    <source>
        <dbReference type="ARBA" id="ARBA00023136"/>
    </source>
</evidence>
<evidence type="ECO:0000256" key="2">
    <source>
        <dbReference type="ARBA" id="ARBA00008821"/>
    </source>
</evidence>
<feature type="transmembrane region" description="Helical" evidence="7">
    <location>
        <begin position="311"/>
        <end position="332"/>
    </location>
</feature>
<feature type="transmembrane region" description="Helical" evidence="7">
    <location>
        <begin position="6"/>
        <end position="27"/>
    </location>
</feature>
<evidence type="ECO:0000313" key="9">
    <source>
        <dbReference type="Proteomes" id="UP001197974"/>
    </source>
</evidence>